<keyword evidence="2" id="KW-1185">Reference proteome</keyword>
<evidence type="ECO:0000313" key="2">
    <source>
        <dbReference type="Proteomes" id="UP000824504"/>
    </source>
</evidence>
<name>A0ABX8SHH3_9ACTN</name>
<protein>
    <submittedName>
        <fullName evidence="1">SRPBCC family protein</fullName>
    </submittedName>
</protein>
<accession>A0ABX8SHH3</accession>
<sequence>MPAGFMIELTCDAPPDDVLRRVLDLRAHSRVIPLTRVTPEMAADQLAVGAVFVARTSVGPVGFDDPMRVDQLSFRPATVTIVKLGKAIGGAVCIRVDPTTGGSRMRWEQSVDLPWLPQVLQPATARVLRGGYRRILRRLMKASLPAS</sequence>
<gene>
    <name evidence="1" type="ORF">KDB89_14230</name>
</gene>
<dbReference type="Pfam" id="PF10604">
    <property type="entry name" value="Polyketide_cyc2"/>
    <property type="match status" value="1"/>
</dbReference>
<evidence type="ECO:0000313" key="1">
    <source>
        <dbReference type="EMBL" id="QXT62862.1"/>
    </source>
</evidence>
<reference evidence="1 2" key="1">
    <citation type="submission" date="2021-07" db="EMBL/GenBank/DDBJ databases">
        <title>complete genome sequencing of Tessaracoccus sp.J1M15.</title>
        <authorList>
            <person name="Bae J.-W."/>
            <person name="Kim D.-y."/>
        </authorList>
    </citation>
    <scope>NUCLEOTIDE SEQUENCE [LARGE SCALE GENOMIC DNA]</scope>
    <source>
        <strain evidence="1 2">J1M15</strain>
    </source>
</reference>
<dbReference type="RefSeq" id="WP_219082139.1">
    <property type="nucleotide sequence ID" value="NZ_CP079216.1"/>
</dbReference>
<dbReference type="InterPro" id="IPR019587">
    <property type="entry name" value="Polyketide_cyclase/dehydratase"/>
</dbReference>
<proteinExistence type="predicted"/>
<dbReference type="Proteomes" id="UP000824504">
    <property type="component" value="Chromosome"/>
</dbReference>
<organism evidence="1 2">
    <name type="scientific">Tessaracoccus palaemonis</name>
    <dbReference type="NCBI Taxonomy" id="2829499"/>
    <lineage>
        <taxon>Bacteria</taxon>
        <taxon>Bacillati</taxon>
        <taxon>Actinomycetota</taxon>
        <taxon>Actinomycetes</taxon>
        <taxon>Propionibacteriales</taxon>
        <taxon>Propionibacteriaceae</taxon>
        <taxon>Tessaracoccus</taxon>
    </lineage>
</organism>
<dbReference type="EMBL" id="CP079216">
    <property type="protein sequence ID" value="QXT62862.1"/>
    <property type="molecule type" value="Genomic_DNA"/>
</dbReference>